<dbReference type="Proteomes" id="UP000502248">
    <property type="component" value="Chromosome"/>
</dbReference>
<evidence type="ECO:0000313" key="2">
    <source>
        <dbReference type="Proteomes" id="UP000502248"/>
    </source>
</evidence>
<keyword evidence="2" id="KW-1185">Reference proteome</keyword>
<sequence>MNRPIQQPYLWNGVYQQPMQPPPLPPPVIPDYQTLVQRLCQSEQKLIQVSEQIASLQKQIDDLKSKTPLHVEYHFDQLKINRLEGTLNVGLSPQGVEGIESFQAPDPSCWNIHSDQPDEPLPPIRALQNEMSEYMRKDSANVLLEMERQQGVQLDQAHRTAVIEDVTKQLNDRVHYYAKMNAYPGKGTEEERLKWNESIKEKTRRDIQSAFSAYIGKLKKGGEAPT</sequence>
<accession>A0A7Z2VFU5</accession>
<dbReference type="Pfam" id="PF10737">
    <property type="entry name" value="GerPC"/>
    <property type="match status" value="1"/>
</dbReference>
<organism evidence="1 2">
    <name type="scientific">Cohnella herbarum</name>
    <dbReference type="NCBI Taxonomy" id="2728023"/>
    <lineage>
        <taxon>Bacteria</taxon>
        <taxon>Bacillati</taxon>
        <taxon>Bacillota</taxon>
        <taxon>Bacilli</taxon>
        <taxon>Bacillales</taxon>
        <taxon>Paenibacillaceae</taxon>
        <taxon>Cohnella</taxon>
    </lineage>
</organism>
<dbReference type="InterPro" id="IPR019673">
    <property type="entry name" value="Spore_germination_GerPC"/>
</dbReference>
<dbReference type="EMBL" id="CP051680">
    <property type="protein sequence ID" value="QJD82257.1"/>
    <property type="molecule type" value="Genomic_DNA"/>
</dbReference>
<dbReference type="KEGG" id="cheb:HH215_03035"/>
<evidence type="ECO:0000313" key="1">
    <source>
        <dbReference type="EMBL" id="QJD82257.1"/>
    </source>
</evidence>
<protein>
    <submittedName>
        <fullName evidence="1">Uncharacterized protein</fullName>
    </submittedName>
</protein>
<reference evidence="1 2" key="1">
    <citation type="submission" date="2020-04" db="EMBL/GenBank/DDBJ databases">
        <title>Genome sequencing of novel species.</title>
        <authorList>
            <person name="Heo J."/>
            <person name="Kim S.-J."/>
            <person name="Kim J.-S."/>
            <person name="Hong S.-B."/>
            <person name="Kwon S.-W."/>
        </authorList>
    </citation>
    <scope>NUCLEOTIDE SEQUENCE [LARGE SCALE GENOMIC DNA]</scope>
    <source>
        <strain evidence="1 2">MFER-1</strain>
    </source>
</reference>
<name>A0A7Z2VFU5_9BACL</name>
<dbReference type="AlphaFoldDB" id="A0A7Z2VFU5"/>
<dbReference type="RefSeq" id="WP_169278559.1">
    <property type="nucleotide sequence ID" value="NZ_CP051680.1"/>
</dbReference>
<gene>
    <name evidence="1" type="ORF">HH215_03035</name>
</gene>
<proteinExistence type="predicted"/>